<dbReference type="EMBL" id="JACCBJ010000001">
    <property type="protein sequence ID" value="NYD73392.1"/>
    <property type="molecule type" value="Genomic_DNA"/>
</dbReference>
<accession>A0A852SXJ6</accession>
<evidence type="ECO:0000313" key="2">
    <source>
        <dbReference type="Proteomes" id="UP000589620"/>
    </source>
</evidence>
<dbReference type="InterPro" id="IPR052707">
    <property type="entry name" value="OsmC_Ohr_Peroxiredoxin"/>
</dbReference>
<dbReference type="Gene3D" id="3.30.300.20">
    <property type="match status" value="1"/>
</dbReference>
<gene>
    <name evidence="1" type="ORF">BJ963_000911</name>
</gene>
<evidence type="ECO:0000313" key="1">
    <source>
        <dbReference type="EMBL" id="NYD73392.1"/>
    </source>
</evidence>
<protein>
    <submittedName>
        <fullName evidence="1">Organic hydroperoxide reductase OsmC/OhrA</fullName>
    </submittedName>
</protein>
<sequence>MKLEHAYAIDLQWTGNRGTGTSGYKDYGRDHVVSAEGKLPIEGSADRVFFGDRDRWNPEELLLAALAQCHMLSYLAEAAGAGVVVVGYTDAATGTMEQTGNGGGHFTEVTLRPRVTIADPSQAELAASLHAPASEKCFIAASVNFPVHHRPETLTLV</sequence>
<reference evidence="1 2" key="1">
    <citation type="submission" date="2020-07" db="EMBL/GenBank/DDBJ databases">
        <title>Sequencing the genomes of 1000 actinobacteria strains.</title>
        <authorList>
            <person name="Klenk H.-P."/>
        </authorList>
    </citation>
    <scope>NUCLEOTIDE SEQUENCE [LARGE SCALE GENOMIC DNA]</scope>
    <source>
        <strain evidence="1 2">DSM 23871</strain>
    </source>
</reference>
<keyword evidence="2" id="KW-1185">Reference proteome</keyword>
<dbReference type="PANTHER" id="PTHR42830">
    <property type="entry name" value="OSMOTICALLY INDUCIBLE FAMILY PROTEIN"/>
    <property type="match status" value="1"/>
</dbReference>
<proteinExistence type="predicted"/>
<dbReference type="Pfam" id="PF02566">
    <property type="entry name" value="OsmC"/>
    <property type="match status" value="1"/>
</dbReference>
<dbReference type="InterPro" id="IPR015946">
    <property type="entry name" value="KH_dom-like_a/b"/>
</dbReference>
<dbReference type="RefSeq" id="WP_179454931.1">
    <property type="nucleotide sequence ID" value="NZ_BAAAPX010000001.1"/>
</dbReference>
<comment type="caution">
    <text evidence="1">The sequence shown here is derived from an EMBL/GenBank/DDBJ whole genome shotgun (WGS) entry which is preliminary data.</text>
</comment>
<organism evidence="1 2">
    <name type="scientific">Leifsonia soli</name>
    <dbReference type="NCBI Taxonomy" id="582665"/>
    <lineage>
        <taxon>Bacteria</taxon>
        <taxon>Bacillati</taxon>
        <taxon>Actinomycetota</taxon>
        <taxon>Actinomycetes</taxon>
        <taxon>Micrococcales</taxon>
        <taxon>Microbacteriaceae</taxon>
        <taxon>Leifsonia</taxon>
    </lineage>
</organism>
<dbReference type="SUPFAM" id="SSF82784">
    <property type="entry name" value="OsmC-like"/>
    <property type="match status" value="1"/>
</dbReference>
<dbReference type="InterPro" id="IPR036102">
    <property type="entry name" value="OsmC/Ohrsf"/>
</dbReference>
<dbReference type="InterPro" id="IPR003718">
    <property type="entry name" value="OsmC/Ohr_fam"/>
</dbReference>
<dbReference type="AlphaFoldDB" id="A0A852SXJ6"/>
<dbReference type="PANTHER" id="PTHR42830:SF2">
    <property type="entry name" value="OSMC_OHR FAMILY PROTEIN"/>
    <property type="match status" value="1"/>
</dbReference>
<dbReference type="Proteomes" id="UP000589620">
    <property type="component" value="Unassembled WGS sequence"/>
</dbReference>
<name>A0A852SXJ6_9MICO</name>